<reference evidence="1 2" key="1">
    <citation type="submission" date="2021-01" db="EMBL/GenBank/DDBJ databases">
        <title>Carboxyliciviraga sp.nov., isolated from coastal sediments.</title>
        <authorList>
            <person name="Lu D."/>
            <person name="Zhang T."/>
        </authorList>
    </citation>
    <scope>NUCLEOTIDE SEQUENCE [LARGE SCALE GENOMIC DNA]</scope>
    <source>
        <strain evidence="1 2">N1Y132</strain>
    </source>
</reference>
<dbReference type="Proteomes" id="UP000605676">
    <property type="component" value="Unassembled WGS sequence"/>
</dbReference>
<sequence length="104" mass="12411">MANIKFEYLYRDEGNYKTYGEVIFSNPNQLSVEYITQRIESNLIEGSWFEPNKWNIPRFSFHQHNPFGINDLLWYEFDCLSQCHETSNSNSIDDFLERIISTAE</sequence>
<accession>A0ABS1HLM8</accession>
<proteinExistence type="predicted"/>
<protein>
    <submittedName>
        <fullName evidence="1">Uncharacterized protein</fullName>
    </submittedName>
</protein>
<evidence type="ECO:0000313" key="2">
    <source>
        <dbReference type="Proteomes" id="UP000605676"/>
    </source>
</evidence>
<dbReference type="EMBL" id="JAENRR010000037">
    <property type="protein sequence ID" value="MBK3518582.1"/>
    <property type="molecule type" value="Genomic_DNA"/>
</dbReference>
<keyword evidence="2" id="KW-1185">Reference proteome</keyword>
<organism evidence="1 2">
    <name type="scientific">Carboxylicivirga marina</name>
    <dbReference type="NCBI Taxonomy" id="2800988"/>
    <lineage>
        <taxon>Bacteria</taxon>
        <taxon>Pseudomonadati</taxon>
        <taxon>Bacteroidota</taxon>
        <taxon>Bacteroidia</taxon>
        <taxon>Marinilabiliales</taxon>
        <taxon>Marinilabiliaceae</taxon>
        <taxon>Carboxylicivirga</taxon>
    </lineage>
</organism>
<dbReference type="RefSeq" id="WP_200465809.1">
    <property type="nucleotide sequence ID" value="NZ_JAENRR010000037.1"/>
</dbReference>
<gene>
    <name evidence="1" type="ORF">JIV24_14650</name>
</gene>
<name>A0ABS1HLM8_9BACT</name>
<evidence type="ECO:0000313" key="1">
    <source>
        <dbReference type="EMBL" id="MBK3518582.1"/>
    </source>
</evidence>
<comment type="caution">
    <text evidence="1">The sequence shown here is derived from an EMBL/GenBank/DDBJ whole genome shotgun (WGS) entry which is preliminary data.</text>
</comment>